<organism evidence="8 9">
    <name type="scientific">Pseudomonas antarctica</name>
    <dbReference type="NCBI Taxonomy" id="219572"/>
    <lineage>
        <taxon>Bacteria</taxon>
        <taxon>Pseudomonadati</taxon>
        <taxon>Pseudomonadota</taxon>
        <taxon>Gammaproteobacteria</taxon>
        <taxon>Pseudomonadales</taxon>
        <taxon>Pseudomonadaceae</taxon>
        <taxon>Pseudomonas</taxon>
    </lineage>
</organism>
<dbReference type="Pfam" id="PF00345">
    <property type="entry name" value="PapD_N"/>
    <property type="match status" value="1"/>
</dbReference>
<dbReference type="GO" id="GO:0071555">
    <property type="term" value="P:cell wall organization"/>
    <property type="evidence" value="ECO:0007669"/>
    <property type="project" value="InterPro"/>
</dbReference>
<evidence type="ECO:0000259" key="6">
    <source>
        <dbReference type="Pfam" id="PF00345"/>
    </source>
</evidence>
<dbReference type="InterPro" id="IPR050643">
    <property type="entry name" value="Periplasmic_pilus_chap"/>
</dbReference>
<reference evidence="8 9" key="1">
    <citation type="submission" date="2016-05" db="EMBL/GenBank/DDBJ databases">
        <title>Complete genome sequence of Pseudomonas antarctica PAMC 27494.</title>
        <authorList>
            <person name="Lee J."/>
        </authorList>
    </citation>
    <scope>NUCLEOTIDE SEQUENCE [LARGE SCALE GENOMIC DNA]</scope>
    <source>
        <strain evidence="8 9">PAMC 27494</strain>
    </source>
</reference>
<dbReference type="InterPro" id="IPR036316">
    <property type="entry name" value="Pili_assmbl_chap_C_dom_sf"/>
</dbReference>
<evidence type="ECO:0000256" key="3">
    <source>
        <dbReference type="ARBA" id="ARBA00022729"/>
    </source>
</evidence>
<dbReference type="AlphaFoldDB" id="A0A172Z256"/>
<dbReference type="GO" id="GO:0030288">
    <property type="term" value="C:outer membrane-bounded periplasmic space"/>
    <property type="evidence" value="ECO:0007669"/>
    <property type="project" value="InterPro"/>
</dbReference>
<feature type="domain" description="Pili assembly chaperone C-terminal" evidence="7">
    <location>
        <begin position="170"/>
        <end position="234"/>
    </location>
</feature>
<dbReference type="InterPro" id="IPR016147">
    <property type="entry name" value="Pili_assmbl_chaperone_N"/>
</dbReference>
<dbReference type="InterPro" id="IPR008962">
    <property type="entry name" value="PapD-like_sf"/>
</dbReference>
<gene>
    <name evidence="8" type="ORF">A7J50_3011</name>
</gene>
<dbReference type="PANTHER" id="PTHR30251:SF2">
    <property type="entry name" value="FIMBRIAL CHAPERONE YADV-RELATED"/>
    <property type="match status" value="1"/>
</dbReference>
<dbReference type="InterPro" id="IPR013783">
    <property type="entry name" value="Ig-like_fold"/>
</dbReference>
<evidence type="ECO:0000313" key="8">
    <source>
        <dbReference type="EMBL" id="ANF86398.1"/>
    </source>
</evidence>
<dbReference type="KEGG" id="panr:A7J50_3011"/>
<feature type="domain" description="Pili assembly chaperone N-terminal" evidence="6">
    <location>
        <begin position="25"/>
        <end position="146"/>
    </location>
</feature>
<dbReference type="STRING" id="219572.A7J50_3011"/>
<dbReference type="PRINTS" id="PR00969">
    <property type="entry name" value="CHAPERONPILI"/>
</dbReference>
<evidence type="ECO:0000256" key="4">
    <source>
        <dbReference type="ARBA" id="ARBA00022764"/>
    </source>
</evidence>
<dbReference type="EMBL" id="CP015600">
    <property type="protein sequence ID" value="ANF86398.1"/>
    <property type="molecule type" value="Genomic_DNA"/>
</dbReference>
<comment type="similarity">
    <text evidence="2">Belongs to the periplasmic pilus chaperone family.</text>
</comment>
<accession>A0A172Z256</accession>
<dbReference type="Proteomes" id="UP000077829">
    <property type="component" value="Chromosome"/>
</dbReference>
<proteinExistence type="inferred from homology"/>
<name>A0A172Z256_9PSED</name>
<dbReference type="SUPFAM" id="SSF49354">
    <property type="entry name" value="PapD-like"/>
    <property type="match status" value="1"/>
</dbReference>
<sequence length="251" mass="27979" precursor="true">MFNRWLRTVFGLALAAQMWPAHGEIVIDRTRIIYPAAAREVTVNLRNEADGPRLVQVWIDRGDPEALPELSDVPFTVSPPILRLEAGTAQGLRLAYHPAEEQANARPQESVYWLNVRGIRPTARTSNQLQFVFRTRIKLFLRPEALAGREVDAVQTLRWRLGGDSPVLRVHNPSAFHVTLSSVVLTLEGVEYPSEDPPMLLPRTTANLMLKGRSAPWQGSATLRFTTLDDHGVTREHSVSLAGPVTEDVAI</sequence>
<evidence type="ECO:0000259" key="7">
    <source>
        <dbReference type="Pfam" id="PF02753"/>
    </source>
</evidence>
<evidence type="ECO:0000256" key="2">
    <source>
        <dbReference type="ARBA" id="ARBA00007399"/>
    </source>
</evidence>
<dbReference type="InterPro" id="IPR016148">
    <property type="entry name" value="Pili_assmbl_chaperone_C"/>
</dbReference>
<dbReference type="PANTHER" id="PTHR30251">
    <property type="entry name" value="PILUS ASSEMBLY CHAPERONE"/>
    <property type="match status" value="1"/>
</dbReference>
<dbReference type="PATRIC" id="fig|219572.3.peg.3088"/>
<dbReference type="SUPFAM" id="SSF49584">
    <property type="entry name" value="Periplasmic chaperone C-domain"/>
    <property type="match status" value="1"/>
</dbReference>
<dbReference type="Pfam" id="PF02753">
    <property type="entry name" value="PapD_C"/>
    <property type="match status" value="1"/>
</dbReference>
<protein>
    <submittedName>
        <fullName evidence="8">Putative pili assembly chaperone</fullName>
    </submittedName>
</protein>
<dbReference type="RefSeq" id="WP_064452515.1">
    <property type="nucleotide sequence ID" value="NZ_CP015600.1"/>
</dbReference>
<evidence type="ECO:0000313" key="9">
    <source>
        <dbReference type="Proteomes" id="UP000077829"/>
    </source>
</evidence>
<evidence type="ECO:0000256" key="5">
    <source>
        <dbReference type="ARBA" id="ARBA00023186"/>
    </source>
</evidence>
<keyword evidence="3" id="KW-0732">Signal</keyword>
<comment type="subcellular location">
    <subcellularLocation>
        <location evidence="1">Periplasm</location>
    </subcellularLocation>
</comment>
<dbReference type="Gene3D" id="2.60.40.10">
    <property type="entry name" value="Immunoglobulins"/>
    <property type="match status" value="2"/>
</dbReference>
<dbReference type="InterPro" id="IPR001829">
    <property type="entry name" value="Pili_assmbl_chaperone_bac"/>
</dbReference>
<keyword evidence="4" id="KW-0574">Periplasm</keyword>
<evidence type="ECO:0000256" key="1">
    <source>
        <dbReference type="ARBA" id="ARBA00004418"/>
    </source>
</evidence>
<keyword evidence="5" id="KW-0143">Chaperone</keyword>